<proteinExistence type="predicted"/>
<accession>A0A811NZR7</accession>
<reference evidence="1" key="1">
    <citation type="submission" date="2020-10" db="EMBL/GenBank/DDBJ databases">
        <authorList>
            <person name="Han B."/>
            <person name="Lu T."/>
            <person name="Zhao Q."/>
            <person name="Huang X."/>
            <person name="Zhao Y."/>
        </authorList>
    </citation>
    <scope>NUCLEOTIDE SEQUENCE</scope>
</reference>
<comment type="caution">
    <text evidence="1">The sequence shown here is derived from an EMBL/GenBank/DDBJ whole genome shotgun (WGS) entry which is preliminary data.</text>
</comment>
<dbReference type="EMBL" id="CAJGYO010000006">
    <property type="protein sequence ID" value="CAD6237693.1"/>
    <property type="molecule type" value="Genomic_DNA"/>
</dbReference>
<dbReference type="AlphaFoldDB" id="A0A811NZR7"/>
<sequence length="75" mass="7531">MALSAACSMASVSRALRLRPRAAACSAARLGCGLGIACSMPSHGMGNEKHQLGLAVASAPAAPVTPVLRAWIGQM</sequence>
<organism evidence="1 2">
    <name type="scientific">Miscanthus lutarioriparius</name>
    <dbReference type="NCBI Taxonomy" id="422564"/>
    <lineage>
        <taxon>Eukaryota</taxon>
        <taxon>Viridiplantae</taxon>
        <taxon>Streptophyta</taxon>
        <taxon>Embryophyta</taxon>
        <taxon>Tracheophyta</taxon>
        <taxon>Spermatophyta</taxon>
        <taxon>Magnoliopsida</taxon>
        <taxon>Liliopsida</taxon>
        <taxon>Poales</taxon>
        <taxon>Poaceae</taxon>
        <taxon>PACMAD clade</taxon>
        <taxon>Panicoideae</taxon>
        <taxon>Andropogonodae</taxon>
        <taxon>Andropogoneae</taxon>
        <taxon>Saccharinae</taxon>
        <taxon>Miscanthus</taxon>
    </lineage>
</organism>
<gene>
    <name evidence="1" type="ORF">NCGR_LOCUS25140</name>
</gene>
<name>A0A811NZR7_9POAL</name>
<dbReference type="Proteomes" id="UP000604825">
    <property type="component" value="Unassembled WGS sequence"/>
</dbReference>
<keyword evidence="2" id="KW-1185">Reference proteome</keyword>
<evidence type="ECO:0000313" key="1">
    <source>
        <dbReference type="EMBL" id="CAD6237693.1"/>
    </source>
</evidence>
<evidence type="ECO:0000313" key="2">
    <source>
        <dbReference type="Proteomes" id="UP000604825"/>
    </source>
</evidence>
<protein>
    <submittedName>
        <fullName evidence="1">Uncharacterized protein</fullName>
    </submittedName>
</protein>